<dbReference type="Proteomes" id="UP000535182">
    <property type="component" value="Unassembled WGS sequence"/>
</dbReference>
<dbReference type="RefSeq" id="WP_260698597.1">
    <property type="nucleotide sequence ID" value="NZ_JACHEB010000018.1"/>
</dbReference>
<accession>A0A9X0QK44</accession>
<reference evidence="1 2" key="1">
    <citation type="submission" date="2020-08" db="EMBL/GenBank/DDBJ databases">
        <title>Genomic Encyclopedia of Type Strains, Phase IV (KMG-V): Genome sequencing to study the core and pangenomes of soil and plant-associated prokaryotes.</title>
        <authorList>
            <person name="Whitman W."/>
        </authorList>
    </citation>
    <scope>NUCLEOTIDE SEQUENCE [LARGE SCALE GENOMIC DNA]</scope>
    <source>
        <strain evidence="1 2">X5P2</strain>
    </source>
</reference>
<proteinExistence type="predicted"/>
<evidence type="ECO:0000313" key="1">
    <source>
        <dbReference type="EMBL" id="MBB5331753.1"/>
    </source>
</evidence>
<evidence type="ECO:0000313" key="2">
    <source>
        <dbReference type="Proteomes" id="UP000535182"/>
    </source>
</evidence>
<dbReference type="AlphaFoldDB" id="A0A9X0QK44"/>
<protein>
    <recommendedName>
        <fullName evidence="3">Plug domain-containing protein</fullName>
    </recommendedName>
</protein>
<sequence length="108" mass="11364">MTSSPTTAPQVNLVFQAAGGDTSITVTSAPPALQTDSAAVSTTLSQRQFQDLPNQNRNFSTFALLTPGVQRASFNIQATENPQGTKALEVNGTNYGSLGYLLDGTDNR</sequence>
<keyword evidence="2" id="KW-1185">Reference proteome</keyword>
<gene>
    <name evidence="1" type="ORF">HDF14_005402</name>
</gene>
<organism evidence="1 2">
    <name type="scientific">Tunturiibacter gelidiferens</name>
    <dbReference type="NCBI Taxonomy" id="3069689"/>
    <lineage>
        <taxon>Bacteria</taxon>
        <taxon>Pseudomonadati</taxon>
        <taxon>Acidobacteriota</taxon>
        <taxon>Terriglobia</taxon>
        <taxon>Terriglobales</taxon>
        <taxon>Acidobacteriaceae</taxon>
        <taxon>Tunturiibacter</taxon>
    </lineage>
</organism>
<name>A0A9X0QK44_9BACT</name>
<comment type="caution">
    <text evidence="1">The sequence shown here is derived from an EMBL/GenBank/DDBJ whole genome shotgun (WGS) entry which is preliminary data.</text>
</comment>
<evidence type="ECO:0008006" key="3">
    <source>
        <dbReference type="Google" id="ProtNLM"/>
    </source>
</evidence>
<dbReference type="EMBL" id="JACHEB010000018">
    <property type="protein sequence ID" value="MBB5331753.1"/>
    <property type="molecule type" value="Genomic_DNA"/>
</dbReference>